<dbReference type="Pfam" id="PF01565">
    <property type="entry name" value="FAD_binding_4"/>
    <property type="match status" value="1"/>
</dbReference>
<dbReference type="InterPro" id="IPR006093">
    <property type="entry name" value="Oxy_OxRdtase_FAD_BS"/>
</dbReference>
<dbReference type="InterPro" id="IPR036318">
    <property type="entry name" value="FAD-bd_PCMH-like_sf"/>
</dbReference>
<dbReference type="Pfam" id="PF09265">
    <property type="entry name" value="Cytokin-bind"/>
    <property type="match status" value="1"/>
</dbReference>
<evidence type="ECO:0000256" key="1">
    <source>
        <dbReference type="ARBA" id="ARBA00001974"/>
    </source>
</evidence>
<keyword evidence="4" id="KW-0285">Flavoprotein</keyword>
<dbReference type="InterPro" id="IPR016164">
    <property type="entry name" value="FAD-linked_Oxase-like_C"/>
</dbReference>
<dbReference type="InterPro" id="IPR006094">
    <property type="entry name" value="Oxid_FAD_bind_N"/>
</dbReference>
<evidence type="ECO:0000259" key="8">
    <source>
        <dbReference type="PROSITE" id="PS51387"/>
    </source>
</evidence>
<dbReference type="InterPro" id="IPR016170">
    <property type="entry name" value="Cytok_DH_C_sf"/>
</dbReference>
<dbReference type="InterPro" id="IPR015345">
    <property type="entry name" value="Cytokinin_DH_FAD/cytokin-bd"/>
</dbReference>
<dbReference type="EC" id="1.5.99.12" evidence="3"/>
<dbReference type="PROSITE" id="PS51387">
    <property type="entry name" value="FAD_PCMH"/>
    <property type="match status" value="1"/>
</dbReference>
<evidence type="ECO:0000313" key="9">
    <source>
        <dbReference type="EMBL" id="KAL0014972.1"/>
    </source>
</evidence>
<dbReference type="InterPro" id="IPR016166">
    <property type="entry name" value="FAD-bd_PCMH"/>
</dbReference>
<dbReference type="InterPro" id="IPR016169">
    <property type="entry name" value="FAD-bd_PCMH_sub2"/>
</dbReference>
<evidence type="ECO:0000256" key="5">
    <source>
        <dbReference type="ARBA" id="ARBA00022827"/>
    </source>
</evidence>
<gene>
    <name evidence="9" type="ORF">SO802_002041</name>
</gene>
<comment type="caution">
    <text evidence="9">The sequence shown here is derived from an EMBL/GenBank/DDBJ whole genome shotgun (WGS) entry which is preliminary data.</text>
</comment>
<dbReference type="Proteomes" id="UP001459277">
    <property type="component" value="Unassembled WGS sequence"/>
</dbReference>
<sequence>MGEATAREFAAHSAQAIDIANVQGQNAAVSRRPGLSDLARHHLTVQVSPISPISFVAPPLVIVNGSPEFDYHLTKIYSIRSDLLIGKPKLSTDCLLSKFQNPVYQNRKLQNLDIISKLRDDHDAIKLASSDYGNMVHEIPASILYPTSINDIETLIKFAHNNSVPFTIAARGQGHSVRGQAMARNGVVVNMRSLKNHRYGFGITVSGTPSMGFFYADVGGEQLWIDVLNATLEHGLAPVSFTDYLYLTVGGTLSNAGISGQTFRYGPQISNVYEMDVITGEGDFVTCSPEKNRNLFYAVLGGLGQFGIIVRARIALEPAPKRVKWVRMLYNDFSAFTKDQESLISLNGRKQKNALNYLEGLLLMDKGTPENWRSTFFPLSDHSRIISLVTKYGIIYCIEVAKYYDDHTLNSVDKELQALFEGLSFIPGFTFEKDISYIDFLNRVQSGEQKLQSQGLWDIPHPWLNLFVPKSHISDFNSIVFKDIVLKRNITTGLVLVYPMNRIKWDDRMSAVIPDEDVFYTIGFLHGSGFNDWETIDLQNKDILQSCYNAGIEVKQYLPNYKTMEDWKNHFGMKWRTFQERKAQFDPKMILSPGQRIFNNN</sequence>
<dbReference type="AlphaFoldDB" id="A0AAW2DYT5"/>
<protein>
    <recommendedName>
        <fullName evidence="3">cytokinin dehydrogenase</fullName>
        <ecNumber evidence="3">1.5.99.12</ecNumber>
    </recommendedName>
</protein>
<accession>A0AAW2DYT5</accession>
<evidence type="ECO:0000256" key="3">
    <source>
        <dbReference type="ARBA" id="ARBA00011928"/>
    </source>
</evidence>
<dbReference type="PANTHER" id="PTHR13878:SF127">
    <property type="entry name" value="CYTOKININ DEHYDROGENASE 3"/>
    <property type="match status" value="1"/>
</dbReference>
<dbReference type="Gene3D" id="3.30.43.10">
    <property type="entry name" value="Uridine Diphospho-n-acetylenolpyruvylglucosamine Reductase, domain 2"/>
    <property type="match status" value="1"/>
</dbReference>
<evidence type="ECO:0000256" key="4">
    <source>
        <dbReference type="ARBA" id="ARBA00022630"/>
    </source>
</evidence>
<dbReference type="GO" id="GO:0009690">
    <property type="term" value="P:cytokinin metabolic process"/>
    <property type="evidence" value="ECO:0007669"/>
    <property type="project" value="InterPro"/>
</dbReference>
<dbReference type="InterPro" id="IPR050432">
    <property type="entry name" value="FAD-linked_Oxidoreductases_BP"/>
</dbReference>
<dbReference type="PROSITE" id="PS00862">
    <property type="entry name" value="OX2_COVAL_FAD"/>
    <property type="match status" value="1"/>
</dbReference>
<feature type="domain" description="FAD-binding PCMH-type" evidence="8">
    <location>
        <begin position="136"/>
        <end position="319"/>
    </location>
</feature>
<keyword evidence="6" id="KW-0560">Oxidoreductase</keyword>
<evidence type="ECO:0000313" key="10">
    <source>
        <dbReference type="Proteomes" id="UP001459277"/>
    </source>
</evidence>
<dbReference type="EMBL" id="JAZDWU010000001">
    <property type="protein sequence ID" value="KAL0014972.1"/>
    <property type="molecule type" value="Genomic_DNA"/>
</dbReference>
<comment type="cofactor">
    <cofactor evidence="1">
        <name>FAD</name>
        <dbReference type="ChEBI" id="CHEBI:57692"/>
    </cofactor>
</comment>
<dbReference type="InterPro" id="IPR016167">
    <property type="entry name" value="FAD-bd_PCMH_sub1"/>
</dbReference>
<dbReference type="PANTHER" id="PTHR13878">
    <property type="entry name" value="GULONOLACTONE OXIDASE"/>
    <property type="match status" value="1"/>
</dbReference>
<dbReference type="Gene3D" id="3.30.465.10">
    <property type="match status" value="1"/>
</dbReference>
<keyword evidence="5" id="KW-0274">FAD</keyword>
<comment type="similarity">
    <text evidence="2">Belongs to the oxygen-dependent FAD-linked oxidoreductase family.</text>
</comment>
<comment type="catalytic activity">
    <reaction evidence="7">
        <text>N(6)-dimethylallyladenine + A + H2O = 3-methyl-2-butenal + adenine + AH2</text>
        <dbReference type="Rhea" id="RHEA:13625"/>
        <dbReference type="ChEBI" id="CHEBI:13193"/>
        <dbReference type="ChEBI" id="CHEBI:15377"/>
        <dbReference type="ChEBI" id="CHEBI:15825"/>
        <dbReference type="ChEBI" id="CHEBI:16708"/>
        <dbReference type="ChEBI" id="CHEBI:17499"/>
        <dbReference type="ChEBI" id="CHEBI:17660"/>
        <dbReference type="EC" id="1.5.99.12"/>
    </reaction>
</comment>
<proteinExistence type="inferred from homology"/>
<dbReference type="SUPFAM" id="SSF55103">
    <property type="entry name" value="FAD-linked oxidases, C-terminal domain"/>
    <property type="match status" value="1"/>
</dbReference>
<evidence type="ECO:0000256" key="2">
    <source>
        <dbReference type="ARBA" id="ARBA00005466"/>
    </source>
</evidence>
<organism evidence="9 10">
    <name type="scientific">Lithocarpus litseifolius</name>
    <dbReference type="NCBI Taxonomy" id="425828"/>
    <lineage>
        <taxon>Eukaryota</taxon>
        <taxon>Viridiplantae</taxon>
        <taxon>Streptophyta</taxon>
        <taxon>Embryophyta</taxon>
        <taxon>Tracheophyta</taxon>
        <taxon>Spermatophyta</taxon>
        <taxon>Magnoliopsida</taxon>
        <taxon>eudicotyledons</taxon>
        <taxon>Gunneridae</taxon>
        <taxon>Pentapetalae</taxon>
        <taxon>rosids</taxon>
        <taxon>fabids</taxon>
        <taxon>Fagales</taxon>
        <taxon>Fagaceae</taxon>
        <taxon>Lithocarpus</taxon>
    </lineage>
</organism>
<keyword evidence="10" id="KW-1185">Reference proteome</keyword>
<dbReference type="GO" id="GO:0071949">
    <property type="term" value="F:FAD binding"/>
    <property type="evidence" value="ECO:0007669"/>
    <property type="project" value="InterPro"/>
</dbReference>
<reference evidence="9 10" key="1">
    <citation type="submission" date="2024-01" db="EMBL/GenBank/DDBJ databases">
        <title>A telomere-to-telomere, gap-free genome of sweet tea (Lithocarpus litseifolius).</title>
        <authorList>
            <person name="Zhou J."/>
        </authorList>
    </citation>
    <scope>NUCLEOTIDE SEQUENCE [LARGE SCALE GENOMIC DNA]</scope>
    <source>
        <strain evidence="9">Zhou-2022a</strain>
        <tissue evidence="9">Leaf</tissue>
    </source>
</reference>
<dbReference type="GO" id="GO:0019139">
    <property type="term" value="F:cytokinin dehydrogenase activity"/>
    <property type="evidence" value="ECO:0007669"/>
    <property type="project" value="UniProtKB-EC"/>
</dbReference>
<dbReference type="Gene3D" id="3.40.462.10">
    <property type="entry name" value="FAD-linked oxidases, C-terminal domain"/>
    <property type="match status" value="1"/>
</dbReference>
<evidence type="ECO:0000256" key="6">
    <source>
        <dbReference type="ARBA" id="ARBA00023002"/>
    </source>
</evidence>
<name>A0AAW2DYT5_9ROSI</name>
<evidence type="ECO:0000256" key="7">
    <source>
        <dbReference type="ARBA" id="ARBA00048224"/>
    </source>
</evidence>
<dbReference type="SUPFAM" id="SSF56176">
    <property type="entry name" value="FAD-binding/transporter-associated domain-like"/>
    <property type="match status" value="1"/>
</dbReference>